<sequence length="101" mass="11314">MSGSKTNSLAMLQLYFPSASRARVTRFWHRLSPPALAQQLLRAATAANIEQDRLRAFLSEHFEELRKVRAVLMLCELPITAGAIPDAGPRVGNENFHRITL</sequence>
<dbReference type="Proteomes" id="UP001354227">
    <property type="component" value="Unassembled WGS sequence"/>
</dbReference>
<comment type="caution">
    <text evidence="1">The sequence shown here is derived from an EMBL/GenBank/DDBJ whole genome shotgun (WGS) entry which is preliminary data.</text>
</comment>
<reference evidence="1" key="1">
    <citation type="submission" date="2024-01" db="EMBL/GenBank/DDBJ databases">
        <title>Unpublished Manusciprt.</title>
        <authorList>
            <person name="Duman M."/>
            <person name="Valdes E.G."/>
            <person name="Ajmi N."/>
            <person name="Altun S."/>
            <person name="Saticioglu I.B."/>
        </authorList>
    </citation>
    <scope>NUCLEOTIDE SEQUENCE</scope>
    <source>
        <strain evidence="1">137P</strain>
    </source>
</reference>
<organism evidence="1 2">
    <name type="scientific">Pseudomonas carassii</name>
    <dbReference type="NCBI Taxonomy" id="3115855"/>
    <lineage>
        <taxon>Bacteria</taxon>
        <taxon>Pseudomonadati</taxon>
        <taxon>Pseudomonadota</taxon>
        <taxon>Gammaproteobacteria</taxon>
        <taxon>Pseudomonadales</taxon>
        <taxon>Pseudomonadaceae</taxon>
        <taxon>Pseudomonas</taxon>
    </lineage>
</organism>
<dbReference type="RefSeq" id="WP_330102648.1">
    <property type="nucleotide sequence ID" value="NZ_JAZDCT010000003.1"/>
</dbReference>
<evidence type="ECO:0000313" key="2">
    <source>
        <dbReference type="Proteomes" id="UP001354227"/>
    </source>
</evidence>
<accession>A0ABU7H621</accession>
<evidence type="ECO:0000313" key="1">
    <source>
        <dbReference type="EMBL" id="MEE1886585.1"/>
    </source>
</evidence>
<name>A0ABU7H621_9PSED</name>
<keyword evidence="2" id="KW-1185">Reference proteome</keyword>
<protein>
    <submittedName>
        <fullName evidence="1">Uncharacterized protein</fullName>
    </submittedName>
</protein>
<dbReference type="EMBL" id="JAZDCT010000003">
    <property type="protein sequence ID" value="MEE1886585.1"/>
    <property type="molecule type" value="Genomic_DNA"/>
</dbReference>
<proteinExistence type="predicted"/>
<gene>
    <name evidence="1" type="ORF">V0R62_02845</name>
</gene>